<evidence type="ECO:0000313" key="1">
    <source>
        <dbReference type="EMBL" id="KAG0585244.1"/>
    </source>
</evidence>
<organism evidence="1 2">
    <name type="scientific">Ceratodon purpureus</name>
    <name type="common">Fire moss</name>
    <name type="synonym">Dicranum purpureum</name>
    <dbReference type="NCBI Taxonomy" id="3225"/>
    <lineage>
        <taxon>Eukaryota</taxon>
        <taxon>Viridiplantae</taxon>
        <taxon>Streptophyta</taxon>
        <taxon>Embryophyta</taxon>
        <taxon>Bryophyta</taxon>
        <taxon>Bryophytina</taxon>
        <taxon>Bryopsida</taxon>
        <taxon>Dicranidae</taxon>
        <taxon>Pseudoditrichales</taxon>
        <taxon>Ditrichaceae</taxon>
        <taxon>Ceratodon</taxon>
    </lineage>
</organism>
<dbReference type="AlphaFoldDB" id="A0A8T0INA5"/>
<reference evidence="1" key="1">
    <citation type="submission" date="2020-06" db="EMBL/GenBank/DDBJ databases">
        <title>WGS assembly of Ceratodon purpureus strain R40.</title>
        <authorList>
            <person name="Carey S.B."/>
            <person name="Jenkins J."/>
            <person name="Shu S."/>
            <person name="Lovell J.T."/>
            <person name="Sreedasyam A."/>
            <person name="Maumus F."/>
            <person name="Tiley G.P."/>
            <person name="Fernandez-Pozo N."/>
            <person name="Barry K."/>
            <person name="Chen C."/>
            <person name="Wang M."/>
            <person name="Lipzen A."/>
            <person name="Daum C."/>
            <person name="Saski C.A."/>
            <person name="Payton A.C."/>
            <person name="Mcbreen J.C."/>
            <person name="Conrad R.E."/>
            <person name="Kollar L.M."/>
            <person name="Olsson S."/>
            <person name="Huttunen S."/>
            <person name="Landis J.B."/>
            <person name="Wickett N.J."/>
            <person name="Johnson M.G."/>
            <person name="Rensing S.A."/>
            <person name="Grimwood J."/>
            <person name="Schmutz J."/>
            <person name="Mcdaniel S.F."/>
        </authorList>
    </citation>
    <scope>NUCLEOTIDE SEQUENCE</scope>
    <source>
        <strain evidence="1">R40</strain>
    </source>
</reference>
<gene>
    <name evidence="1" type="ORF">KC19_3G269600</name>
</gene>
<protein>
    <submittedName>
        <fullName evidence="1">Uncharacterized protein</fullName>
    </submittedName>
</protein>
<accession>A0A8T0INA5</accession>
<evidence type="ECO:0000313" key="2">
    <source>
        <dbReference type="Proteomes" id="UP000822688"/>
    </source>
</evidence>
<comment type="caution">
    <text evidence="1">The sequence shown here is derived from an EMBL/GenBank/DDBJ whole genome shotgun (WGS) entry which is preliminary data.</text>
</comment>
<dbReference type="Proteomes" id="UP000822688">
    <property type="component" value="Chromosome 3"/>
</dbReference>
<name>A0A8T0INA5_CERPU</name>
<sequence>MNNAAAAEFRAIFGVFYGQPPLRGCSPTTNAGLFLTTCTYRCKLGRCESQAHHLLRCLRPSPRLHFSESSDFAPPGCSAPLSESTLTYYYLQLSDISFRRPDSRPSSQGGPSAITRP</sequence>
<proteinExistence type="predicted"/>
<dbReference type="EMBL" id="CM026423">
    <property type="protein sequence ID" value="KAG0585244.1"/>
    <property type="molecule type" value="Genomic_DNA"/>
</dbReference>
<keyword evidence="2" id="KW-1185">Reference proteome</keyword>